<name>A0A347ZR97_9CHLR</name>
<dbReference type="Pfam" id="PF13519">
    <property type="entry name" value="VWA_2"/>
    <property type="match status" value="1"/>
</dbReference>
<dbReference type="InterPro" id="IPR017802">
    <property type="entry name" value="VWFA-rel_acidobac-type"/>
</dbReference>
<organism evidence="4 5">
    <name type="scientific">Pelolinea submarina</name>
    <dbReference type="NCBI Taxonomy" id="913107"/>
    <lineage>
        <taxon>Bacteria</taxon>
        <taxon>Bacillati</taxon>
        <taxon>Chloroflexota</taxon>
        <taxon>Anaerolineae</taxon>
        <taxon>Anaerolineales</taxon>
        <taxon>Anaerolineaceae</taxon>
        <taxon>Pelolinea</taxon>
    </lineage>
</organism>
<keyword evidence="1" id="KW-0812">Transmembrane</keyword>
<dbReference type="PANTHER" id="PTHR10579">
    <property type="entry name" value="CALCIUM-ACTIVATED CHLORIDE CHANNEL REGULATOR"/>
    <property type="match status" value="1"/>
</dbReference>
<accession>A0A347ZR97</accession>
<evidence type="ECO:0000259" key="3">
    <source>
        <dbReference type="PROSITE" id="PS50234"/>
    </source>
</evidence>
<gene>
    <name evidence="4" type="ORF">DFR64_1510</name>
</gene>
<dbReference type="Gene3D" id="3.40.50.410">
    <property type="entry name" value="von Willebrand factor, type A domain"/>
    <property type="match status" value="1"/>
</dbReference>
<keyword evidence="2" id="KW-0732">Signal</keyword>
<dbReference type="PROSITE" id="PS51257">
    <property type="entry name" value="PROKAR_LIPOPROTEIN"/>
    <property type="match status" value="1"/>
</dbReference>
<evidence type="ECO:0000313" key="5">
    <source>
        <dbReference type="Proteomes" id="UP000256388"/>
    </source>
</evidence>
<keyword evidence="1" id="KW-1133">Transmembrane helix</keyword>
<keyword evidence="1" id="KW-0472">Membrane</keyword>
<evidence type="ECO:0000313" key="4">
    <source>
        <dbReference type="EMBL" id="REG11618.1"/>
    </source>
</evidence>
<dbReference type="EMBL" id="QUMS01000001">
    <property type="protein sequence ID" value="REG11618.1"/>
    <property type="molecule type" value="Genomic_DNA"/>
</dbReference>
<dbReference type="Proteomes" id="UP000256388">
    <property type="component" value="Unassembled WGS sequence"/>
</dbReference>
<comment type="caution">
    <text evidence="4">The sequence shown here is derived from an EMBL/GenBank/DDBJ whole genome shotgun (WGS) entry which is preliminary data.</text>
</comment>
<dbReference type="RefSeq" id="WP_116224740.1">
    <property type="nucleotide sequence ID" value="NZ_AP018437.1"/>
</dbReference>
<dbReference type="InterPro" id="IPR036465">
    <property type="entry name" value="vWFA_dom_sf"/>
</dbReference>
<sequence length="378" mass="40297">MKNKMRPFLTIALLALTLLGAACQTTPKVESQGDYVLQITQIDTSNFPLVNVYVSVRDTNGEPQVINTGKLQLLENGQPVSGQSIQGEGEVGPLTTLLVIDNSGSMNYAGKLDSAKKVAHEYIDQMRAGDQAGIITFNTEVHVVQDITADTQTLGSAIDSITAISDTALYDALVQAIATLNPLSGRKAIIVLTDGLDNQSIATPDEALSSIGFGGLSISTVGFGLLPEGEEETDQYSGIDENTLRMIAQNAGGRYGYAENEAELSALYDQMRRALQSEVVISYVTPLSLRDGVQRALTVTLADRYSGVGGQSQTGYNPGGLVPEVAQPASWPLFFGLLAVLVLLLCIPLILNAFKGGGDNNKTTKRKKKSKIKITLKD</sequence>
<evidence type="ECO:0000256" key="2">
    <source>
        <dbReference type="SAM" id="SignalP"/>
    </source>
</evidence>
<dbReference type="AlphaFoldDB" id="A0A347ZR97"/>
<evidence type="ECO:0000256" key="1">
    <source>
        <dbReference type="SAM" id="Phobius"/>
    </source>
</evidence>
<dbReference type="SMART" id="SM00327">
    <property type="entry name" value="VWA"/>
    <property type="match status" value="1"/>
</dbReference>
<dbReference type="NCBIfam" id="TIGR03436">
    <property type="entry name" value="acidobact_VWFA"/>
    <property type="match status" value="1"/>
</dbReference>
<proteinExistence type="predicted"/>
<protein>
    <submittedName>
        <fullName evidence="4">VWFA-related protein</fullName>
    </submittedName>
</protein>
<dbReference type="InterPro" id="IPR002035">
    <property type="entry name" value="VWF_A"/>
</dbReference>
<reference evidence="4 5" key="1">
    <citation type="submission" date="2018-08" db="EMBL/GenBank/DDBJ databases">
        <title>Genomic Encyclopedia of Type Strains, Phase IV (KMG-IV): sequencing the most valuable type-strain genomes for metagenomic binning, comparative biology and taxonomic classification.</title>
        <authorList>
            <person name="Goeker M."/>
        </authorList>
    </citation>
    <scope>NUCLEOTIDE SEQUENCE [LARGE SCALE GENOMIC DNA]</scope>
    <source>
        <strain evidence="4 5">DSM 23923</strain>
    </source>
</reference>
<feature type="signal peptide" evidence="2">
    <location>
        <begin position="1"/>
        <end position="21"/>
    </location>
</feature>
<dbReference type="PROSITE" id="PS50234">
    <property type="entry name" value="VWFA"/>
    <property type="match status" value="1"/>
</dbReference>
<dbReference type="PANTHER" id="PTHR10579:SF43">
    <property type="entry name" value="ZINC FINGER (C3HC4-TYPE RING FINGER) FAMILY PROTEIN"/>
    <property type="match status" value="1"/>
</dbReference>
<feature type="chain" id="PRO_5030063604" evidence="2">
    <location>
        <begin position="22"/>
        <end position="378"/>
    </location>
</feature>
<feature type="domain" description="VWFA" evidence="3">
    <location>
        <begin position="95"/>
        <end position="279"/>
    </location>
</feature>
<feature type="transmembrane region" description="Helical" evidence="1">
    <location>
        <begin position="331"/>
        <end position="354"/>
    </location>
</feature>
<dbReference type="InterPro" id="IPR051266">
    <property type="entry name" value="CLCR"/>
</dbReference>
<keyword evidence="5" id="KW-1185">Reference proteome</keyword>
<dbReference type="SUPFAM" id="SSF53300">
    <property type="entry name" value="vWA-like"/>
    <property type="match status" value="1"/>
</dbReference>
<dbReference type="OrthoDB" id="2922473at2"/>